<sequence>MLDWLKLNKDYPEFWRKYLQNFENKSARYVIFATETSGLNSDEDKILSIGAVGVQEDKIIVADSFDVNIYQENISTLQSLESNERISQTESIVQFLEYIKNATLVGHRIHFEIELLNKALDKMGCGRLKNEAIDIEVMFRKWKELSDDRNISLDDLSNYFKIVKTEHQSASNDAYTIALIFLRLKQRLKI</sequence>
<accession>A0ABW9ZEJ5</accession>
<dbReference type="Proteomes" id="UP000798602">
    <property type="component" value="Unassembled WGS sequence"/>
</dbReference>
<dbReference type="RefSeq" id="WP_166537026.1">
    <property type="nucleotide sequence ID" value="NZ_JAABLM010000008.1"/>
</dbReference>
<reference evidence="3" key="1">
    <citation type="submission" date="2020-01" db="EMBL/GenBank/DDBJ databases">
        <title>Sphingomonas sp. strain CSW-10.</title>
        <authorList>
            <person name="Chen W.-M."/>
        </authorList>
    </citation>
    <scope>NUCLEOTIDE SEQUENCE [LARGE SCALE GENOMIC DNA]</scope>
    <source>
        <strain evidence="3">NST-5</strain>
    </source>
</reference>
<keyword evidence="2" id="KW-0540">Nuclease</keyword>
<keyword evidence="2" id="KW-0269">Exonuclease</keyword>
<dbReference type="InterPro" id="IPR036397">
    <property type="entry name" value="RNaseH_sf"/>
</dbReference>
<name>A0ABW9ZEJ5_9FLAO</name>
<dbReference type="CDD" id="cd06127">
    <property type="entry name" value="DEDDh"/>
    <property type="match status" value="1"/>
</dbReference>
<evidence type="ECO:0000259" key="1">
    <source>
        <dbReference type="SMART" id="SM00479"/>
    </source>
</evidence>
<keyword evidence="2" id="KW-0378">Hydrolase</keyword>
<dbReference type="Gene3D" id="3.30.420.10">
    <property type="entry name" value="Ribonuclease H-like superfamily/Ribonuclease H"/>
    <property type="match status" value="1"/>
</dbReference>
<evidence type="ECO:0000313" key="2">
    <source>
        <dbReference type="EMBL" id="NBL65203.1"/>
    </source>
</evidence>
<gene>
    <name evidence="2" type="ORF">GV828_08345</name>
</gene>
<feature type="domain" description="Exonuclease" evidence="1">
    <location>
        <begin position="28"/>
        <end position="190"/>
    </location>
</feature>
<protein>
    <submittedName>
        <fullName evidence="2">3'-5' exonuclease</fullName>
    </submittedName>
</protein>
<dbReference type="GO" id="GO:0004527">
    <property type="term" value="F:exonuclease activity"/>
    <property type="evidence" value="ECO:0007669"/>
    <property type="project" value="UniProtKB-KW"/>
</dbReference>
<dbReference type="SUPFAM" id="SSF53098">
    <property type="entry name" value="Ribonuclease H-like"/>
    <property type="match status" value="1"/>
</dbReference>
<dbReference type="Pfam" id="PF00929">
    <property type="entry name" value="RNase_T"/>
    <property type="match status" value="1"/>
</dbReference>
<proteinExistence type="predicted"/>
<dbReference type="SMART" id="SM00479">
    <property type="entry name" value="EXOIII"/>
    <property type="match status" value="1"/>
</dbReference>
<organism evidence="2 3">
    <name type="scientific">Flavobacterium ichthyis</name>
    <dbReference type="NCBI Taxonomy" id="2698827"/>
    <lineage>
        <taxon>Bacteria</taxon>
        <taxon>Pseudomonadati</taxon>
        <taxon>Bacteroidota</taxon>
        <taxon>Flavobacteriia</taxon>
        <taxon>Flavobacteriales</taxon>
        <taxon>Flavobacteriaceae</taxon>
        <taxon>Flavobacterium</taxon>
    </lineage>
</organism>
<keyword evidence="3" id="KW-1185">Reference proteome</keyword>
<comment type="caution">
    <text evidence="2">The sequence shown here is derived from an EMBL/GenBank/DDBJ whole genome shotgun (WGS) entry which is preliminary data.</text>
</comment>
<dbReference type="InterPro" id="IPR012337">
    <property type="entry name" value="RNaseH-like_sf"/>
</dbReference>
<evidence type="ECO:0000313" key="3">
    <source>
        <dbReference type="Proteomes" id="UP000798602"/>
    </source>
</evidence>
<dbReference type="EMBL" id="JAABLM010000008">
    <property type="protein sequence ID" value="NBL65203.1"/>
    <property type="molecule type" value="Genomic_DNA"/>
</dbReference>
<dbReference type="InterPro" id="IPR013520">
    <property type="entry name" value="Ribonucl_H"/>
</dbReference>